<name>L2GQI6_VAVCU</name>
<organism evidence="1 2">
    <name type="scientific">Vavraia culicis (isolate floridensis)</name>
    <name type="common">Microsporidian parasite</name>
    <dbReference type="NCBI Taxonomy" id="948595"/>
    <lineage>
        <taxon>Eukaryota</taxon>
        <taxon>Fungi</taxon>
        <taxon>Fungi incertae sedis</taxon>
        <taxon>Microsporidia</taxon>
        <taxon>Pleistophoridae</taxon>
        <taxon>Vavraia</taxon>
    </lineage>
</organism>
<evidence type="ECO:0000313" key="1">
    <source>
        <dbReference type="EMBL" id="ELA45864.1"/>
    </source>
</evidence>
<dbReference type="EMBL" id="GL877501">
    <property type="protein sequence ID" value="ELA45864.1"/>
    <property type="molecule type" value="Genomic_DNA"/>
</dbReference>
<dbReference type="GeneID" id="19880508"/>
<dbReference type="InParanoid" id="L2GQI6"/>
<protein>
    <submittedName>
        <fullName evidence="1">Uncharacterized protein</fullName>
    </submittedName>
</protein>
<gene>
    <name evidence="1" type="ORF">VCUG_02648</name>
</gene>
<dbReference type="HOGENOM" id="CLU_2198993_0_0_1"/>
<reference evidence="2" key="1">
    <citation type="submission" date="2011-03" db="EMBL/GenBank/DDBJ databases">
        <title>The genome sequence of Vavraia culicis strain floridensis.</title>
        <authorList>
            <consortium name="The Broad Institute Genome Sequencing Platform"/>
            <person name="Cuomo C."/>
            <person name="Becnel J."/>
            <person name="Sanscrainte N."/>
            <person name="Young S.K."/>
            <person name="Zeng Q."/>
            <person name="Gargeya S."/>
            <person name="Fitzgerald M."/>
            <person name="Haas B."/>
            <person name="Abouelleil A."/>
            <person name="Alvarado L."/>
            <person name="Arachchi H.M."/>
            <person name="Berlin A."/>
            <person name="Chapman S.B."/>
            <person name="Gearin G."/>
            <person name="Goldberg J."/>
            <person name="Griggs A."/>
            <person name="Gujja S."/>
            <person name="Hansen M."/>
            <person name="Heiman D."/>
            <person name="Howarth C."/>
            <person name="Larimer J."/>
            <person name="Lui A."/>
            <person name="MacDonald P.J.P."/>
            <person name="McCowen C."/>
            <person name="Montmayeur A."/>
            <person name="Murphy C."/>
            <person name="Neiman D."/>
            <person name="Pearson M."/>
            <person name="Priest M."/>
            <person name="Roberts A."/>
            <person name="Saif S."/>
            <person name="Shea T."/>
            <person name="Sisk P."/>
            <person name="Stolte C."/>
            <person name="Sykes S."/>
            <person name="Wortman J."/>
            <person name="Nusbaum C."/>
            <person name="Birren B."/>
        </authorList>
    </citation>
    <scope>NUCLEOTIDE SEQUENCE [LARGE SCALE GENOMIC DNA]</scope>
    <source>
        <strain evidence="2">floridensis</strain>
    </source>
</reference>
<proteinExistence type="predicted"/>
<keyword evidence="2" id="KW-1185">Reference proteome</keyword>
<sequence length="108" mass="12499">MKFFSSIAENASSTYNQSQKEYFTICFLLILNYTCSTRFNISKFLLLISNQVPDCKMETCWCARSSIFEYYSTQSNSLNQEIYSICYVNIISHTNLMTCSTISLGQRI</sequence>
<dbReference type="AlphaFoldDB" id="L2GQI6"/>
<dbReference type="RefSeq" id="XP_008075656.1">
    <property type="nucleotide sequence ID" value="XM_008077465.1"/>
</dbReference>
<accession>L2GQI6</accession>
<dbReference type="Proteomes" id="UP000011081">
    <property type="component" value="Unassembled WGS sequence"/>
</dbReference>
<dbReference type="VEuPathDB" id="MicrosporidiaDB:VCUG_02648"/>
<evidence type="ECO:0000313" key="2">
    <source>
        <dbReference type="Proteomes" id="UP000011081"/>
    </source>
</evidence>